<reference evidence="2" key="1">
    <citation type="submission" date="2024-02" db="EMBL/GenBank/DDBJ databases">
        <authorList>
            <consortium name="Clinical and Environmental Microbiology Branch: Whole genome sequencing antimicrobial resistance pathogens in the healthcare setting"/>
        </authorList>
    </citation>
    <scope>NUCLEOTIDE SEQUENCE</scope>
    <source>
        <strain evidence="2">Whole organism</strain>
    </source>
</reference>
<evidence type="ECO:0000256" key="1">
    <source>
        <dbReference type="SAM" id="MobiDB-lite"/>
    </source>
</evidence>
<protein>
    <submittedName>
        <fullName evidence="2">Uncharacterized protein</fullName>
    </submittedName>
</protein>
<organism evidence="2 3">
    <name type="scientific">Citrobacter freundii</name>
    <dbReference type="NCBI Taxonomy" id="546"/>
    <lineage>
        <taxon>Bacteria</taxon>
        <taxon>Pseudomonadati</taxon>
        <taxon>Pseudomonadota</taxon>
        <taxon>Gammaproteobacteria</taxon>
        <taxon>Enterobacterales</taxon>
        <taxon>Enterobacteriaceae</taxon>
        <taxon>Citrobacter</taxon>
        <taxon>Citrobacter freundii complex</taxon>
    </lineage>
</organism>
<dbReference type="EMBL" id="ABLGCN030000001">
    <property type="protein sequence ID" value="EMM7456188.1"/>
    <property type="molecule type" value="Genomic_DNA"/>
</dbReference>
<evidence type="ECO:0000313" key="3">
    <source>
        <dbReference type="Proteomes" id="UP001169574"/>
    </source>
</evidence>
<dbReference type="AlphaFoldDB" id="A0AAN4JB91"/>
<gene>
    <name evidence="2" type="ORF">P7U51_000640</name>
</gene>
<sequence length="551" mass="59879">MVGIDITTMRGEIPRDADGLLPQSNSTYAENCHFDCGVVTPLTADIDASIAFTFTPLVVFHYFDDYWFAWDHDVDVIRSPIAQDPYNRIYYTDGEYPKLTSADIALVGDNLPSAYYRLGVPAPETAIGISAVTPPSDDDGNPVIDDDPTNDETRYYCETYVTAYGEEGPPGPASADVEITAPGSSVTLSLAAPPAGNYNITRRRIYRTVTTTSDAEFLEVVELDIAVTSYVDSLASDELTATLETEDYLMPPDNMIGLCAMNNGISVGFAGNEIMFSMPYLPYAWPDAYKLSTYDNIVAIASVDTAVVAGTEGVPVVFSGITPSNISDKPVQLNQACLSKRSMVSMLGFVLYAGPAGIVKVTATGAGSVATANVMTREQWQAFNPSTVRAWSVGGNYIGLYDYDGDGDGVYDTVRGFIYDPNNNDLRRLTNTFDAAYADPQSDLLYVAKGDELWISQASQTPLSMRWRSKVFHVPQGCSYSVCRVMSPSVLQVGIRFFIEGQLACTMPPGSIVDNIFRLPVMAGSKWQAEVYGYAQVDRITLAQSVKELPA</sequence>
<proteinExistence type="predicted"/>
<feature type="region of interest" description="Disordered" evidence="1">
    <location>
        <begin position="132"/>
        <end position="151"/>
    </location>
</feature>
<comment type="caution">
    <text evidence="2">The sequence shown here is derived from an EMBL/GenBank/DDBJ whole genome shotgun (WGS) entry which is preliminary data.</text>
</comment>
<dbReference type="Proteomes" id="UP001169574">
    <property type="component" value="Unassembled WGS sequence"/>
</dbReference>
<evidence type="ECO:0000313" key="2">
    <source>
        <dbReference type="EMBL" id="EMM7456188.1"/>
    </source>
</evidence>
<name>A0AAN4JB91_CITFR</name>
<accession>A0AAN4JB91</accession>
<feature type="compositionally biased region" description="Acidic residues" evidence="1">
    <location>
        <begin position="136"/>
        <end position="150"/>
    </location>
</feature>